<evidence type="ECO:0000256" key="4">
    <source>
        <dbReference type="ARBA" id="ARBA00022801"/>
    </source>
</evidence>
<dbReference type="SMART" id="SM00331">
    <property type="entry name" value="PP2C_SIG"/>
    <property type="match status" value="1"/>
</dbReference>
<dbReference type="PROSITE" id="PS50885">
    <property type="entry name" value="HAMP"/>
    <property type="match status" value="1"/>
</dbReference>
<keyword evidence="7" id="KW-0175">Coiled coil</keyword>
<dbReference type="SUPFAM" id="SSF81606">
    <property type="entry name" value="PP2C-like"/>
    <property type="match status" value="1"/>
</dbReference>
<dbReference type="InterPro" id="IPR033479">
    <property type="entry name" value="dCache_1"/>
</dbReference>
<sequence>MKIQVRLMLAIVPVLVVIYIVTTIFTSIFSTNLLEEQVRENAKLLSHSYSKQLDSTIEEYFNVGQDLGNAVITSINVETTLQVFIRRYSQFTNVFYTPADGKVFHMAPYRSEFMNFDLSSMNAWRYAYENKLPAVSEPGVYFGRKAVIFFAPAMLAYVLNQEPTVEGIVAMVLPLDELFTHISGVSIGESGSIFVIDGKSRFLYHNDSSLILDSGLEQSPDYAAMEPIVRAMKEQKRGFGTYEGDKGRNYIAFSPVPSARWSLGVYDSYSQINARVSGLVLINLLIMLAGVVAGAVLMYYVVHSVVIPIEQLTEMAKKVSKGDRTVTTDLKTSSEVGVLSRSINIMVSELRDNQRKLEATVEERTMELQRTNEELAQTVEELNASNSTLQRTRDALWTEMELAHKLQTVLLPEKPAIDGYEVAAFVETTETVGGDYFDVIHAEGRDWFLIGDVSGHGVNSGLIMMMVQTSIHVALSQNPTIDPSDLLTIINKTIHNNIHKLGEQRYMTLTVFACHDHGRFLFSGAHLPLICYKKDTGMLEVTETNGTWIGIVDDISGMNDNEPFSLEEGDSLLLYTDGITESVRKSGGDFTQKDLGNLFAELAFLPVDDIVKGIRKEMKNLVFDDDVTIFVVKRVEK</sequence>
<dbReference type="RefSeq" id="WP_184748650.1">
    <property type="nucleotide sequence ID" value="NZ_JACHGJ010000012.1"/>
</dbReference>
<dbReference type="Pfam" id="PF02743">
    <property type="entry name" value="dCache_1"/>
    <property type="match status" value="1"/>
</dbReference>
<dbReference type="InterPro" id="IPR003660">
    <property type="entry name" value="HAMP_dom"/>
</dbReference>
<dbReference type="InterPro" id="IPR052016">
    <property type="entry name" value="Bact_Sigma-Reg"/>
</dbReference>
<evidence type="ECO:0000256" key="7">
    <source>
        <dbReference type="SAM" id="Coils"/>
    </source>
</evidence>
<dbReference type="AlphaFoldDB" id="A0A841RG93"/>
<evidence type="ECO:0000256" key="6">
    <source>
        <dbReference type="ARBA" id="ARBA00023136"/>
    </source>
</evidence>
<dbReference type="GO" id="GO:0005886">
    <property type="term" value="C:plasma membrane"/>
    <property type="evidence" value="ECO:0007669"/>
    <property type="project" value="UniProtKB-SubCell"/>
</dbReference>
<dbReference type="Pfam" id="PF07228">
    <property type="entry name" value="SpoIIE"/>
    <property type="match status" value="1"/>
</dbReference>
<gene>
    <name evidence="10" type="ORF">HNR50_004110</name>
</gene>
<dbReference type="Gene3D" id="3.30.450.20">
    <property type="entry name" value="PAS domain"/>
    <property type="match status" value="1"/>
</dbReference>
<dbReference type="Pfam" id="PF00672">
    <property type="entry name" value="HAMP"/>
    <property type="match status" value="1"/>
</dbReference>
<feature type="domain" description="HAMP" evidence="9">
    <location>
        <begin position="303"/>
        <end position="355"/>
    </location>
</feature>
<keyword evidence="2" id="KW-1003">Cell membrane</keyword>
<dbReference type="InterPro" id="IPR036457">
    <property type="entry name" value="PPM-type-like_dom_sf"/>
</dbReference>
<dbReference type="SMART" id="SM00304">
    <property type="entry name" value="HAMP"/>
    <property type="match status" value="1"/>
</dbReference>
<evidence type="ECO:0000256" key="1">
    <source>
        <dbReference type="ARBA" id="ARBA00004651"/>
    </source>
</evidence>
<dbReference type="EMBL" id="JACHGJ010000012">
    <property type="protein sequence ID" value="MBB6482411.1"/>
    <property type="molecule type" value="Genomic_DNA"/>
</dbReference>
<comment type="caution">
    <text evidence="10">The sequence shown here is derived from an EMBL/GenBank/DDBJ whole genome shotgun (WGS) entry which is preliminary data.</text>
</comment>
<comment type="subcellular location">
    <subcellularLocation>
        <location evidence="1">Cell membrane</location>
        <topology evidence="1">Multi-pass membrane protein</topology>
    </subcellularLocation>
</comment>
<accession>A0A841RG93</accession>
<dbReference type="SUPFAM" id="SSF158472">
    <property type="entry name" value="HAMP domain-like"/>
    <property type="match status" value="1"/>
</dbReference>
<keyword evidence="6 8" id="KW-0472">Membrane</keyword>
<evidence type="ECO:0000256" key="8">
    <source>
        <dbReference type="SAM" id="Phobius"/>
    </source>
</evidence>
<feature type="transmembrane region" description="Helical" evidence="8">
    <location>
        <begin position="7"/>
        <end position="29"/>
    </location>
</feature>
<evidence type="ECO:0000313" key="10">
    <source>
        <dbReference type="EMBL" id="MBB6482411.1"/>
    </source>
</evidence>
<dbReference type="GO" id="GO:0016791">
    <property type="term" value="F:phosphatase activity"/>
    <property type="evidence" value="ECO:0007669"/>
    <property type="project" value="TreeGrafter"/>
</dbReference>
<keyword evidence="5 8" id="KW-1133">Transmembrane helix</keyword>
<keyword evidence="11" id="KW-1185">Reference proteome</keyword>
<feature type="coiled-coil region" evidence="7">
    <location>
        <begin position="347"/>
        <end position="392"/>
    </location>
</feature>
<dbReference type="Gene3D" id="3.60.40.10">
    <property type="entry name" value="PPM-type phosphatase domain"/>
    <property type="match status" value="1"/>
</dbReference>
<keyword evidence="4" id="KW-0378">Hydrolase</keyword>
<dbReference type="GO" id="GO:0007165">
    <property type="term" value="P:signal transduction"/>
    <property type="evidence" value="ECO:0007669"/>
    <property type="project" value="InterPro"/>
</dbReference>
<evidence type="ECO:0000256" key="2">
    <source>
        <dbReference type="ARBA" id="ARBA00022475"/>
    </source>
</evidence>
<dbReference type="Proteomes" id="UP000587760">
    <property type="component" value="Unassembled WGS sequence"/>
</dbReference>
<dbReference type="Gene3D" id="6.10.340.10">
    <property type="match status" value="1"/>
</dbReference>
<organism evidence="10 11">
    <name type="scientific">Spirochaeta isovalerica</name>
    <dbReference type="NCBI Taxonomy" id="150"/>
    <lineage>
        <taxon>Bacteria</taxon>
        <taxon>Pseudomonadati</taxon>
        <taxon>Spirochaetota</taxon>
        <taxon>Spirochaetia</taxon>
        <taxon>Spirochaetales</taxon>
        <taxon>Spirochaetaceae</taxon>
        <taxon>Spirochaeta</taxon>
    </lineage>
</organism>
<evidence type="ECO:0000256" key="5">
    <source>
        <dbReference type="ARBA" id="ARBA00022989"/>
    </source>
</evidence>
<dbReference type="PANTHER" id="PTHR43156:SF2">
    <property type="entry name" value="STAGE II SPORULATION PROTEIN E"/>
    <property type="match status" value="1"/>
</dbReference>
<proteinExistence type="predicted"/>
<dbReference type="InterPro" id="IPR001932">
    <property type="entry name" value="PPM-type_phosphatase-like_dom"/>
</dbReference>
<evidence type="ECO:0000256" key="3">
    <source>
        <dbReference type="ARBA" id="ARBA00022692"/>
    </source>
</evidence>
<evidence type="ECO:0000313" key="11">
    <source>
        <dbReference type="Proteomes" id="UP000587760"/>
    </source>
</evidence>
<dbReference type="CDD" id="cd12912">
    <property type="entry name" value="PDC2_MCP_like"/>
    <property type="match status" value="1"/>
</dbReference>
<dbReference type="CDD" id="cd06225">
    <property type="entry name" value="HAMP"/>
    <property type="match status" value="1"/>
</dbReference>
<feature type="transmembrane region" description="Helical" evidence="8">
    <location>
        <begin position="278"/>
        <end position="302"/>
    </location>
</feature>
<dbReference type="PANTHER" id="PTHR43156">
    <property type="entry name" value="STAGE II SPORULATION PROTEIN E-RELATED"/>
    <property type="match status" value="1"/>
</dbReference>
<protein>
    <submittedName>
        <fullName evidence="10">Serine phosphatase RsbU (Regulator of sigma subunit)</fullName>
    </submittedName>
</protein>
<evidence type="ECO:0000259" key="9">
    <source>
        <dbReference type="PROSITE" id="PS50885"/>
    </source>
</evidence>
<reference evidence="10 11" key="1">
    <citation type="submission" date="2020-08" db="EMBL/GenBank/DDBJ databases">
        <title>Genomic Encyclopedia of Type Strains, Phase IV (KMG-IV): sequencing the most valuable type-strain genomes for metagenomic binning, comparative biology and taxonomic classification.</title>
        <authorList>
            <person name="Goeker M."/>
        </authorList>
    </citation>
    <scope>NUCLEOTIDE SEQUENCE [LARGE SCALE GENOMIC DNA]</scope>
    <source>
        <strain evidence="10 11">DSM 2461</strain>
    </source>
</reference>
<name>A0A841RG93_9SPIO</name>
<keyword evidence="3 8" id="KW-0812">Transmembrane</keyword>